<protein>
    <recommendedName>
        <fullName evidence="2">t-SNARE coiled-coil homology domain-containing protein</fullName>
    </recommendedName>
</protein>
<organism evidence="3 4">
    <name type="scientific">Angomonas deanei</name>
    <dbReference type="NCBI Taxonomy" id="59799"/>
    <lineage>
        <taxon>Eukaryota</taxon>
        <taxon>Discoba</taxon>
        <taxon>Euglenozoa</taxon>
        <taxon>Kinetoplastea</taxon>
        <taxon>Metakinetoplastina</taxon>
        <taxon>Trypanosomatida</taxon>
        <taxon>Trypanosomatidae</taxon>
        <taxon>Strigomonadinae</taxon>
        <taxon>Angomonas</taxon>
    </lineage>
</organism>
<name>A0A7G2CM60_9TRYP</name>
<feature type="transmembrane region" description="Helical" evidence="1">
    <location>
        <begin position="79"/>
        <end position="96"/>
    </location>
</feature>
<evidence type="ECO:0000313" key="4">
    <source>
        <dbReference type="Proteomes" id="UP000515908"/>
    </source>
</evidence>
<dbReference type="Proteomes" id="UP000515908">
    <property type="component" value="Chromosome 19"/>
</dbReference>
<gene>
    <name evidence="3" type="ORF">ADEAN_000846400</name>
</gene>
<feature type="domain" description="T-SNARE coiled-coil homology" evidence="2">
    <location>
        <begin position="9"/>
        <end position="71"/>
    </location>
</feature>
<keyword evidence="4" id="KW-1185">Reference proteome</keyword>
<evidence type="ECO:0000313" key="3">
    <source>
        <dbReference type="EMBL" id="CAD2220940.1"/>
    </source>
</evidence>
<dbReference type="VEuPathDB" id="TriTrypDB:ADEAN_000846400"/>
<keyword evidence="1" id="KW-0812">Transmembrane</keyword>
<keyword evidence="1" id="KW-0472">Membrane</keyword>
<dbReference type="PROSITE" id="PS50192">
    <property type="entry name" value="T_SNARE"/>
    <property type="match status" value="1"/>
</dbReference>
<dbReference type="CDD" id="cd15841">
    <property type="entry name" value="SNARE_Qc"/>
    <property type="match status" value="1"/>
</dbReference>
<dbReference type="Gene3D" id="1.20.5.110">
    <property type="match status" value="1"/>
</dbReference>
<evidence type="ECO:0000256" key="1">
    <source>
        <dbReference type="SAM" id="Phobius"/>
    </source>
</evidence>
<sequence length="97" mass="11211">MSEYHQEYQQKLKEQNNLLDQLHNSVANTRSHAVTIGGELQQQDDMLDQLHSGIDRTTNSSRQQNRNVIQLLKESESRGFYSLVIVLVIILVFLLMV</sequence>
<dbReference type="AlphaFoldDB" id="A0A7G2CM60"/>
<keyword evidence="1" id="KW-1133">Transmembrane helix</keyword>
<proteinExistence type="predicted"/>
<accession>A0A7G2CM60</accession>
<dbReference type="SMART" id="SM00397">
    <property type="entry name" value="t_SNARE"/>
    <property type="match status" value="1"/>
</dbReference>
<dbReference type="InterPro" id="IPR000727">
    <property type="entry name" value="T_SNARE_dom"/>
</dbReference>
<reference evidence="3 4" key="1">
    <citation type="submission" date="2020-08" db="EMBL/GenBank/DDBJ databases">
        <authorList>
            <person name="Newling K."/>
            <person name="Davey J."/>
            <person name="Forrester S."/>
        </authorList>
    </citation>
    <scope>NUCLEOTIDE SEQUENCE [LARGE SCALE GENOMIC DNA]</scope>
    <source>
        <strain evidence="4">Crithidia deanei Carvalho (ATCC PRA-265)</strain>
    </source>
</reference>
<evidence type="ECO:0000259" key="2">
    <source>
        <dbReference type="PROSITE" id="PS50192"/>
    </source>
</evidence>
<dbReference type="SUPFAM" id="SSF58038">
    <property type="entry name" value="SNARE fusion complex"/>
    <property type="match status" value="1"/>
</dbReference>
<dbReference type="EMBL" id="LR877163">
    <property type="protein sequence ID" value="CAD2220940.1"/>
    <property type="molecule type" value="Genomic_DNA"/>
</dbReference>